<sequence length="1066" mass="116004">MSLYTDTDLSLALEDQPSGSTSLLAPPPPPTLDPIQALGSALSAPSDTASQAEAFVAASRAYEANPDRLPELCAQLLPVAWDSGEGLLRGWVLDMIGLAVGRSGLNGEIKLQVIQQSLEILVRMLSLNSAATLRALIPIFSTIYPLLFRLLSTPSAPRQLYELFQQSKSRILSLALDPNSQPQSAGVKAAAWKYVQKVLLAGTRAGAADPRLRGKAPEDPNVSNISPGSPLNPSELEEEATRLRGDIVGQLYTASNPAILHPIFQIIPGLCKSRPTLSALFVAALASWTPAHLEATHVPLMQIRAVEKTVRMVMTHLVRHPPLVGYAPQLNEAMMRQRQRMDVAWQKEREERRARLGGSVKHELDGETMGESSEMAAKRARMDVVLGSGKGRGMEVDVTTLPVDAVVETVIGILEIAPDDFIRQAFENARIALRADSVDVSPLLASSLGLVKDEIKDEDETDLVLDPLDMDVDDDEDLLYADDDADEPAEDAVAFTEFTLPPPTPFQSTEKEEILDTTIQRIWEGGSELASLPDDDIGDGIRLAVQPKEIWMLLLARLTTRGAGAEGKRKAVIDFVMADFTNRLKFASVWLNEEWYNDKLFATSNYPTHLESILSTYLASTDSKDKALSAFLSSLPELSPSVITSLESLCLDTSNSLIGFVALQDLVDSRPPVRPTALALLLELCTHPDRKTRVLAIRTVRKWVGKPPMSTQVTNYALGVLRRLISGDETPESHMDVEDGEEADEAINSRFLPAADAIDPDSVPQHVELVFALCLRLPDLLDDVFRTYPKMALPVQEQVESLLTPLIAGMGANAKLLEVVRKFPPGADKLALRVISVLGASGGGASTGVLVNLIKGLMAERELDPRFIIPIVGQLDKAEIEKQIPRIVGLLGTSDDSRDLVRNAFASVLQKITPADLLVALHTEEGGLKATIEAIGICFSLTSIFRSDVLASAMSRIADLPSLPVVFLRTVIQAVTTYKSLIPFIANNVLPKLIGKKIWETPQLWDGFIRLAKMIAPHSFGALCQLPKEQLKEVLSRQPGLQDGLRAYLVGKGQTKTALAEVRSAF</sequence>
<feature type="domain" description="Symplekin C-terminal" evidence="6">
    <location>
        <begin position="864"/>
        <end position="1036"/>
    </location>
</feature>
<dbReference type="InterPro" id="IPR021850">
    <property type="entry name" value="Symplekin/Pta1"/>
</dbReference>
<dbReference type="AlphaFoldDB" id="A0A1Y2B1U7"/>
<protein>
    <submittedName>
        <fullName evidence="7">Symplekin tight junction protein C terminal-domain-containing protein</fullName>
    </submittedName>
</protein>
<evidence type="ECO:0000313" key="7">
    <source>
        <dbReference type="EMBL" id="ORY28819.1"/>
    </source>
</evidence>
<reference evidence="7 8" key="1">
    <citation type="submission" date="2016-07" db="EMBL/GenBank/DDBJ databases">
        <title>Pervasive Adenine N6-methylation of Active Genes in Fungi.</title>
        <authorList>
            <consortium name="DOE Joint Genome Institute"/>
            <person name="Mondo S.J."/>
            <person name="Dannebaum R.O."/>
            <person name="Kuo R.C."/>
            <person name="Labutti K."/>
            <person name="Haridas S."/>
            <person name="Kuo A."/>
            <person name="Salamov A."/>
            <person name="Ahrendt S.R."/>
            <person name="Lipzen A."/>
            <person name="Sullivan W."/>
            <person name="Andreopoulos W.B."/>
            <person name="Clum A."/>
            <person name="Lindquist E."/>
            <person name="Daum C."/>
            <person name="Ramamoorthy G.K."/>
            <person name="Gryganskyi A."/>
            <person name="Culley D."/>
            <person name="Magnuson J.K."/>
            <person name="James T.Y."/>
            <person name="O'Malley M.A."/>
            <person name="Stajich J.E."/>
            <person name="Spatafora J.W."/>
            <person name="Visel A."/>
            <person name="Grigoriev I.V."/>
        </authorList>
    </citation>
    <scope>NUCLEOTIDE SEQUENCE [LARGE SCALE GENOMIC DNA]</scope>
    <source>
        <strain evidence="7 8">68-887.2</strain>
    </source>
</reference>
<dbReference type="STRING" id="71784.A0A1Y2B1U7"/>
<keyword evidence="8" id="KW-1185">Reference proteome</keyword>
<feature type="region of interest" description="Disordered" evidence="4">
    <location>
        <begin position="209"/>
        <end position="234"/>
    </location>
</feature>
<name>A0A1Y2B1U7_9TREE</name>
<dbReference type="EMBL" id="MCFC01000029">
    <property type="protein sequence ID" value="ORY28819.1"/>
    <property type="molecule type" value="Genomic_DNA"/>
</dbReference>
<dbReference type="InterPro" id="IPR011989">
    <property type="entry name" value="ARM-like"/>
</dbReference>
<evidence type="ECO:0000256" key="3">
    <source>
        <dbReference type="ARBA" id="ARBA00023242"/>
    </source>
</evidence>
<dbReference type="Gene3D" id="1.25.10.10">
    <property type="entry name" value="Leucine-rich Repeat Variant"/>
    <property type="match status" value="1"/>
</dbReference>
<evidence type="ECO:0000256" key="4">
    <source>
        <dbReference type="SAM" id="MobiDB-lite"/>
    </source>
</evidence>
<dbReference type="PANTHER" id="PTHR15245">
    <property type="entry name" value="SYMPLEKIN-RELATED"/>
    <property type="match status" value="1"/>
</dbReference>
<organism evidence="7 8">
    <name type="scientific">Naematelia encephala</name>
    <dbReference type="NCBI Taxonomy" id="71784"/>
    <lineage>
        <taxon>Eukaryota</taxon>
        <taxon>Fungi</taxon>
        <taxon>Dikarya</taxon>
        <taxon>Basidiomycota</taxon>
        <taxon>Agaricomycotina</taxon>
        <taxon>Tremellomycetes</taxon>
        <taxon>Tremellales</taxon>
        <taxon>Naemateliaceae</taxon>
        <taxon>Naematelia</taxon>
    </lineage>
</organism>
<gene>
    <name evidence="7" type="ORF">BCR39DRAFT_534022</name>
</gene>
<dbReference type="InterPro" id="IPR016024">
    <property type="entry name" value="ARM-type_fold"/>
</dbReference>
<keyword evidence="3" id="KW-0539">Nucleus</keyword>
<evidence type="ECO:0000259" key="5">
    <source>
        <dbReference type="Pfam" id="PF11935"/>
    </source>
</evidence>
<evidence type="ECO:0000256" key="1">
    <source>
        <dbReference type="ARBA" id="ARBA00004123"/>
    </source>
</evidence>
<dbReference type="Proteomes" id="UP000193986">
    <property type="component" value="Unassembled WGS sequence"/>
</dbReference>
<evidence type="ECO:0000259" key="6">
    <source>
        <dbReference type="Pfam" id="PF12295"/>
    </source>
</evidence>
<dbReference type="InterPro" id="IPR032460">
    <property type="entry name" value="Symplekin/Pta1_N"/>
</dbReference>
<comment type="caution">
    <text evidence="7">The sequence shown here is derived from an EMBL/GenBank/DDBJ whole genome shotgun (WGS) entry which is preliminary data.</text>
</comment>
<feature type="domain" description="Symplekin/Pta1 N-terminal" evidence="5">
    <location>
        <begin position="130"/>
        <end position="345"/>
    </location>
</feature>
<evidence type="ECO:0000313" key="8">
    <source>
        <dbReference type="Proteomes" id="UP000193986"/>
    </source>
</evidence>
<feature type="compositionally biased region" description="Polar residues" evidence="4">
    <location>
        <begin position="221"/>
        <end position="232"/>
    </location>
</feature>
<dbReference type="GO" id="GO:0006397">
    <property type="term" value="P:mRNA processing"/>
    <property type="evidence" value="ECO:0007669"/>
    <property type="project" value="UniProtKB-KW"/>
</dbReference>
<accession>A0A1Y2B1U7</accession>
<dbReference type="Pfam" id="PF12295">
    <property type="entry name" value="Symplekin_C"/>
    <property type="match status" value="1"/>
</dbReference>
<keyword evidence="2" id="KW-0507">mRNA processing</keyword>
<dbReference type="FunCoup" id="A0A1Y2B1U7">
    <property type="interactions" value="363"/>
</dbReference>
<dbReference type="InterPro" id="IPR022075">
    <property type="entry name" value="Symplekin_C"/>
</dbReference>
<comment type="subcellular location">
    <subcellularLocation>
        <location evidence="1">Nucleus</location>
    </subcellularLocation>
</comment>
<dbReference type="OrthoDB" id="331600at2759"/>
<dbReference type="InParanoid" id="A0A1Y2B1U7"/>
<proteinExistence type="predicted"/>
<dbReference type="Pfam" id="PF11935">
    <property type="entry name" value="SYMPK_PTA1_N"/>
    <property type="match status" value="1"/>
</dbReference>
<dbReference type="PANTHER" id="PTHR15245:SF20">
    <property type="entry name" value="SYMPLEKIN"/>
    <property type="match status" value="1"/>
</dbReference>
<evidence type="ECO:0000256" key="2">
    <source>
        <dbReference type="ARBA" id="ARBA00022664"/>
    </source>
</evidence>
<dbReference type="SUPFAM" id="SSF48371">
    <property type="entry name" value="ARM repeat"/>
    <property type="match status" value="1"/>
</dbReference>
<dbReference type="GO" id="GO:0005847">
    <property type="term" value="C:mRNA cleavage and polyadenylation specificity factor complex"/>
    <property type="evidence" value="ECO:0007669"/>
    <property type="project" value="TreeGrafter"/>
</dbReference>